<organism evidence="2 3">
    <name type="scientific">Ligilactobacillus ruminis ATCC 25644</name>
    <dbReference type="NCBI Taxonomy" id="525362"/>
    <lineage>
        <taxon>Bacteria</taxon>
        <taxon>Bacillati</taxon>
        <taxon>Bacillota</taxon>
        <taxon>Bacilli</taxon>
        <taxon>Lactobacillales</taxon>
        <taxon>Lactobacillaceae</taxon>
        <taxon>Ligilactobacillus</taxon>
    </lineage>
</organism>
<protein>
    <submittedName>
        <fullName evidence="2">Glyoxalase family protein</fullName>
    </submittedName>
</protein>
<evidence type="ECO:0000313" key="3">
    <source>
        <dbReference type="Proteomes" id="UP000004099"/>
    </source>
</evidence>
<feature type="domain" description="VOC" evidence="1">
    <location>
        <begin position="5"/>
        <end position="129"/>
    </location>
</feature>
<dbReference type="Gene3D" id="3.10.180.10">
    <property type="entry name" value="2,3-Dihydroxybiphenyl 1,2-Dioxygenase, domain 1"/>
    <property type="match status" value="1"/>
</dbReference>
<dbReference type="Pfam" id="PF00903">
    <property type="entry name" value="Glyoxalase"/>
    <property type="match status" value="1"/>
</dbReference>
<name>E7FQ69_9LACO</name>
<dbReference type="InterPro" id="IPR004360">
    <property type="entry name" value="Glyas_Fos-R_dOase_dom"/>
</dbReference>
<reference evidence="2 3" key="1">
    <citation type="submission" date="2011-01" db="EMBL/GenBank/DDBJ databases">
        <authorList>
            <person name="Muzny D."/>
            <person name="Qin X."/>
            <person name="Buhay C."/>
            <person name="Dugan-Rocha S."/>
            <person name="Ding Y."/>
            <person name="Chen G."/>
            <person name="Hawes A."/>
            <person name="Holder M."/>
            <person name="Jhangiani S."/>
            <person name="Johnson A."/>
            <person name="Khan Z."/>
            <person name="Li Z."/>
            <person name="Liu W."/>
            <person name="Liu X."/>
            <person name="Perez L."/>
            <person name="Shen H."/>
            <person name="Wang Q."/>
            <person name="Watt J."/>
            <person name="Xi L."/>
            <person name="Xin Y."/>
            <person name="Zhou J."/>
            <person name="Deng J."/>
            <person name="Jiang H."/>
            <person name="Liu Y."/>
            <person name="Qu J."/>
            <person name="Song X.-Z."/>
            <person name="Zhang L."/>
            <person name="Villasana D."/>
            <person name="Johnson A."/>
            <person name="Liu J."/>
            <person name="Liyanage D."/>
            <person name="Lorensuhewa L."/>
            <person name="Robinson T."/>
            <person name="Song A."/>
            <person name="Song B.-B."/>
            <person name="Dinh H."/>
            <person name="Thornton R."/>
            <person name="Coyle M."/>
            <person name="Francisco L."/>
            <person name="Jackson L."/>
            <person name="Javaid M."/>
            <person name="Korchina V."/>
            <person name="Kovar C."/>
            <person name="Mata R."/>
            <person name="Mathew T."/>
            <person name="Ngo R."/>
            <person name="Nguyen L."/>
            <person name="Nguyen N."/>
            <person name="Okwuonu G."/>
            <person name="Ongeri F."/>
            <person name="Pham C."/>
            <person name="Simmons D."/>
            <person name="Wilczek-Boney K."/>
            <person name="Hale W."/>
            <person name="Jakkamsetti A."/>
            <person name="Pham P."/>
            <person name="Ruth R."/>
            <person name="San Lucas F."/>
            <person name="Warren J."/>
            <person name="Zhang J."/>
            <person name="Zhao Z."/>
            <person name="Zhou C."/>
            <person name="Zhu D."/>
            <person name="Lee S."/>
            <person name="Bess C."/>
            <person name="Blankenburg K."/>
            <person name="Forbes L."/>
            <person name="Fu Q."/>
            <person name="Gubbala S."/>
            <person name="Hirani K."/>
            <person name="Jayaseelan J.C."/>
            <person name="Lara F."/>
            <person name="Munidasa M."/>
            <person name="Palculict T."/>
            <person name="Patil S."/>
            <person name="Pu L.-L."/>
            <person name="Saada N."/>
            <person name="Tang L."/>
            <person name="Weissenberger G."/>
            <person name="Zhu Y."/>
            <person name="Hemphill L."/>
            <person name="Shang Y."/>
            <person name="Youmans B."/>
            <person name="Ayvaz T."/>
            <person name="Ross M."/>
            <person name="Santibanez J."/>
            <person name="Aqrawi P."/>
            <person name="Gross S."/>
            <person name="Joshi V."/>
            <person name="Fowler G."/>
            <person name="Nazareth L."/>
            <person name="Reid J."/>
            <person name="Worley K."/>
            <person name="Petrosino J."/>
            <person name="Highlander S."/>
            <person name="Gibbs R."/>
        </authorList>
    </citation>
    <scope>NUCLEOTIDE SEQUENCE [LARGE SCALE GENOMIC DNA]</scope>
    <source>
        <strain evidence="2 3">ATCC 25644</strain>
    </source>
</reference>
<dbReference type="Proteomes" id="UP000004099">
    <property type="component" value="Unassembled WGS sequence"/>
</dbReference>
<gene>
    <name evidence="2" type="ORF">HMPREF0542_11046</name>
</gene>
<dbReference type="PATRIC" id="fig|525362.12.peg.1081"/>
<proteinExistence type="predicted"/>
<dbReference type="PROSITE" id="PS51819">
    <property type="entry name" value="VOC"/>
    <property type="match status" value="1"/>
</dbReference>
<sequence>MKIKRIDHIVLPVSNLEAAARFYHETFDMPLINDQSDDSVRTLRCGHQLIRLVETSELKARKQKAANICPGACDLCIVSGDKMKDIINHLKSYFVEIIEGPVERYGSEGKMESIYIHDLDSNLIEISVYENK</sequence>
<dbReference type="EMBL" id="ACGS02000034">
    <property type="protein sequence ID" value="EFZ34858.1"/>
    <property type="molecule type" value="Genomic_DNA"/>
</dbReference>
<dbReference type="HOGENOM" id="CLU_046006_4_3_9"/>
<comment type="caution">
    <text evidence="2">The sequence shown here is derived from an EMBL/GenBank/DDBJ whole genome shotgun (WGS) entry which is preliminary data.</text>
</comment>
<dbReference type="RefSeq" id="WP_003697833.1">
    <property type="nucleotide sequence ID" value="NZ_AFYE01000056.1"/>
</dbReference>
<evidence type="ECO:0000313" key="2">
    <source>
        <dbReference type="EMBL" id="EFZ34858.1"/>
    </source>
</evidence>
<dbReference type="InterPro" id="IPR037523">
    <property type="entry name" value="VOC_core"/>
</dbReference>
<dbReference type="SUPFAM" id="SSF54593">
    <property type="entry name" value="Glyoxalase/Bleomycin resistance protein/Dihydroxybiphenyl dioxygenase"/>
    <property type="match status" value="1"/>
</dbReference>
<evidence type="ECO:0000259" key="1">
    <source>
        <dbReference type="PROSITE" id="PS51819"/>
    </source>
</evidence>
<accession>E7FQ69</accession>
<dbReference type="AlphaFoldDB" id="E7FQ69"/>
<dbReference type="InterPro" id="IPR029068">
    <property type="entry name" value="Glyas_Bleomycin-R_OHBP_Dase"/>
</dbReference>